<comment type="function">
    <text evidence="5">Binds to 23S rRNA.</text>
</comment>
<keyword evidence="5" id="KW-0694">RNA-binding</keyword>
<keyword evidence="2 5" id="KW-0689">Ribosomal protein</keyword>
<dbReference type="InterPro" id="IPR012678">
    <property type="entry name" value="Ribosomal_uL23/eL15/eS24_sf"/>
</dbReference>
<accession>A0A140H9M6</accession>
<evidence type="ECO:0000313" key="6">
    <source>
        <dbReference type="EMBL" id="AMO00875.1"/>
    </source>
</evidence>
<dbReference type="Gene3D" id="3.30.70.330">
    <property type="match status" value="1"/>
</dbReference>
<dbReference type="PANTHER" id="PTHR11620">
    <property type="entry name" value="60S RIBOSOMAL PROTEIN L23A"/>
    <property type="match status" value="1"/>
</dbReference>
<dbReference type="HAMAP" id="MF_01369_B">
    <property type="entry name" value="Ribosomal_uL23_B"/>
    <property type="match status" value="1"/>
</dbReference>
<keyword evidence="6" id="KW-0934">Plastid</keyword>
<organism evidence="6">
    <name type="scientific">Neochloris aquatica</name>
    <dbReference type="NCBI Taxonomy" id="3099"/>
    <lineage>
        <taxon>Eukaryota</taxon>
        <taxon>Viridiplantae</taxon>
        <taxon>Chlorophyta</taxon>
        <taxon>core chlorophytes</taxon>
        <taxon>Chlorophyceae</taxon>
        <taxon>CS clade</taxon>
        <taxon>Sphaeropleales</taxon>
        <taxon>Neochloridaceae</taxon>
        <taxon>Neochloris</taxon>
    </lineage>
</organism>
<dbReference type="EMBL" id="KT199248">
    <property type="protein sequence ID" value="AMO00875.1"/>
    <property type="molecule type" value="Genomic_DNA"/>
</dbReference>
<comment type="subcellular location">
    <subcellularLocation>
        <location evidence="5">Plastid</location>
        <location evidence="5">Chloroplast</location>
    </subcellularLocation>
</comment>
<dbReference type="GeneID" id="27073406"/>
<sequence length="112" mass="13079">MEVNTNTWKSTLETGFLPEKLVINFVKQPVNTQKSFYSMSKNKQYTFDIDPRLTKSQIKKLFEKLFAVNIVQIQTHIPPRKKIRVGNVLGSSQKIKRVIFTLQEGQTIKFDF</sequence>
<evidence type="ECO:0000256" key="1">
    <source>
        <dbReference type="ARBA" id="ARBA00006700"/>
    </source>
</evidence>
<comment type="similarity">
    <text evidence="1 5">Belongs to the universal ribosomal protein uL23 family.</text>
</comment>
<geneLocation type="chloroplast" evidence="6"/>
<evidence type="ECO:0000256" key="5">
    <source>
        <dbReference type="HAMAP-Rule" id="MF_01369"/>
    </source>
</evidence>
<dbReference type="GO" id="GO:0003735">
    <property type="term" value="F:structural constituent of ribosome"/>
    <property type="evidence" value="ECO:0007669"/>
    <property type="project" value="InterPro"/>
</dbReference>
<protein>
    <recommendedName>
        <fullName evidence="4 5">Large ribosomal subunit protein uL23c</fullName>
    </recommendedName>
</protein>
<dbReference type="RefSeq" id="YP_009238066.1">
    <property type="nucleotide sequence ID" value="NC_029670.1"/>
</dbReference>
<dbReference type="AlphaFoldDB" id="A0A140H9M6"/>
<dbReference type="GO" id="GO:0005840">
    <property type="term" value="C:ribosome"/>
    <property type="evidence" value="ECO:0007669"/>
    <property type="project" value="UniProtKB-KW"/>
</dbReference>
<gene>
    <name evidence="5 6" type="primary">rpl23</name>
    <name evidence="6" type="ORF">VU99_88</name>
</gene>
<dbReference type="GO" id="GO:1990904">
    <property type="term" value="C:ribonucleoprotein complex"/>
    <property type="evidence" value="ECO:0007669"/>
    <property type="project" value="UniProtKB-KW"/>
</dbReference>
<dbReference type="SUPFAM" id="SSF54189">
    <property type="entry name" value="Ribosomal proteins S24e, L23 and L15e"/>
    <property type="match status" value="1"/>
</dbReference>
<reference evidence="6" key="1">
    <citation type="journal article" date="2016" name="Mol. Phylogenet. Evol.">
        <title>Chloroplast phylogenomic data from the green algal order Sphaeropleales (Chlorophyceae, Chlorophyta) reveal complex patterns of sequence evolution.</title>
        <authorList>
            <person name="Fucikova K."/>
            <person name="Lewis P.O."/>
            <person name="Lewis L.A."/>
        </authorList>
    </citation>
    <scope>NUCLEOTIDE SEQUENCE</scope>
    <source>
        <strain evidence="6">UTEX 138</strain>
    </source>
</reference>
<dbReference type="GO" id="GO:0009507">
    <property type="term" value="C:chloroplast"/>
    <property type="evidence" value="ECO:0007669"/>
    <property type="project" value="UniProtKB-SubCell"/>
</dbReference>
<dbReference type="Pfam" id="PF00276">
    <property type="entry name" value="Ribosomal_L23"/>
    <property type="match status" value="1"/>
</dbReference>
<evidence type="ECO:0000256" key="2">
    <source>
        <dbReference type="ARBA" id="ARBA00022980"/>
    </source>
</evidence>
<dbReference type="GO" id="GO:0019843">
    <property type="term" value="F:rRNA binding"/>
    <property type="evidence" value="ECO:0007669"/>
    <property type="project" value="UniProtKB-UniRule"/>
</dbReference>
<evidence type="ECO:0000256" key="4">
    <source>
        <dbReference type="ARBA" id="ARBA00035287"/>
    </source>
</evidence>
<keyword evidence="3 5" id="KW-0687">Ribonucleoprotein</keyword>
<proteinExistence type="inferred from homology"/>
<name>A0A140H9M6_9CHLO</name>
<keyword evidence="5" id="KW-0699">rRNA-binding</keyword>
<comment type="subunit">
    <text evidence="5">Part of the 50S ribosomal subunit.</text>
</comment>
<dbReference type="InterPro" id="IPR012677">
    <property type="entry name" value="Nucleotide-bd_a/b_plait_sf"/>
</dbReference>
<evidence type="ECO:0000256" key="3">
    <source>
        <dbReference type="ARBA" id="ARBA00023274"/>
    </source>
</evidence>
<dbReference type="InterPro" id="IPR013025">
    <property type="entry name" value="Ribosomal_uL23-like"/>
</dbReference>
<dbReference type="GO" id="GO:0006412">
    <property type="term" value="P:translation"/>
    <property type="evidence" value="ECO:0007669"/>
    <property type="project" value="UniProtKB-UniRule"/>
</dbReference>
<keyword evidence="6" id="KW-0150">Chloroplast</keyword>